<keyword evidence="10" id="KW-1185">Reference proteome</keyword>
<feature type="domain" description="Beta-galactosidase galactose-binding" evidence="8">
    <location>
        <begin position="545"/>
        <end position="603"/>
    </location>
</feature>
<keyword evidence="3" id="KW-0326">Glycosidase</keyword>
<organism evidence="9 10">
    <name type="scientific">Caenorhabditis angaria</name>
    <dbReference type="NCBI Taxonomy" id="860376"/>
    <lineage>
        <taxon>Eukaryota</taxon>
        <taxon>Metazoa</taxon>
        <taxon>Ecdysozoa</taxon>
        <taxon>Nematoda</taxon>
        <taxon>Chromadorea</taxon>
        <taxon>Rhabditida</taxon>
        <taxon>Rhabditina</taxon>
        <taxon>Rhabditomorpha</taxon>
        <taxon>Rhabditoidea</taxon>
        <taxon>Rhabditidae</taxon>
        <taxon>Peloderinae</taxon>
        <taxon>Caenorhabditis</taxon>
    </lineage>
</organism>
<dbReference type="PRINTS" id="PR00742">
    <property type="entry name" value="GLHYDRLASE35"/>
</dbReference>
<dbReference type="Gene3D" id="3.20.20.80">
    <property type="entry name" value="Glycosidases"/>
    <property type="match status" value="1"/>
</dbReference>
<dbReference type="GO" id="GO:0004565">
    <property type="term" value="F:beta-galactosidase activity"/>
    <property type="evidence" value="ECO:0007669"/>
    <property type="project" value="InterPro"/>
</dbReference>
<dbReference type="Pfam" id="PF21317">
    <property type="entry name" value="BetaGal_ABD_1"/>
    <property type="match status" value="1"/>
</dbReference>
<dbReference type="InterPro" id="IPR048913">
    <property type="entry name" value="BetaGal_gal-bd"/>
</dbReference>
<dbReference type="InterPro" id="IPR017853">
    <property type="entry name" value="GH"/>
</dbReference>
<dbReference type="SUPFAM" id="SSF49785">
    <property type="entry name" value="Galactose-binding domain-like"/>
    <property type="match status" value="1"/>
</dbReference>
<feature type="domain" description="Glycoside hydrolase 35 catalytic" evidence="6">
    <location>
        <begin position="31"/>
        <end position="350"/>
    </location>
</feature>
<reference evidence="9" key="1">
    <citation type="submission" date="2022-11" db="EMBL/GenBank/DDBJ databases">
        <authorList>
            <person name="Kikuchi T."/>
        </authorList>
    </citation>
    <scope>NUCLEOTIDE SEQUENCE</scope>
    <source>
        <strain evidence="9">PS1010</strain>
    </source>
</reference>
<evidence type="ECO:0000313" key="10">
    <source>
        <dbReference type="Proteomes" id="UP001152747"/>
    </source>
</evidence>
<comment type="similarity">
    <text evidence="1 4">Belongs to the glycosyl hydrolase 35 family.</text>
</comment>
<accession>A0A9P1IX49</accession>
<feature type="signal peptide" evidence="5">
    <location>
        <begin position="1"/>
        <end position="18"/>
    </location>
</feature>
<dbReference type="InterPro" id="IPR031330">
    <property type="entry name" value="Gly_Hdrlase_35_cat"/>
</dbReference>
<dbReference type="InterPro" id="IPR008979">
    <property type="entry name" value="Galactose-bd-like_sf"/>
</dbReference>
<dbReference type="InterPro" id="IPR048912">
    <property type="entry name" value="BetaGal1-like_ABD1"/>
</dbReference>
<dbReference type="AlphaFoldDB" id="A0A9P1IX49"/>
<evidence type="ECO:0000256" key="3">
    <source>
        <dbReference type="ARBA" id="ARBA00023295"/>
    </source>
</evidence>
<dbReference type="Pfam" id="PF01301">
    <property type="entry name" value="Glyco_hydro_35"/>
    <property type="match status" value="1"/>
</dbReference>
<dbReference type="PIRSF" id="PIRSF006336">
    <property type="entry name" value="B-gal"/>
    <property type="match status" value="1"/>
</dbReference>
<proteinExistence type="inferred from homology"/>
<comment type="caution">
    <text evidence="9">The sequence shown here is derived from an EMBL/GenBank/DDBJ whole genome shotgun (WGS) entry which is preliminary data.</text>
</comment>
<dbReference type="InterPro" id="IPR026283">
    <property type="entry name" value="B-gal_1-like"/>
</dbReference>
<evidence type="ECO:0000256" key="2">
    <source>
        <dbReference type="ARBA" id="ARBA00022801"/>
    </source>
</evidence>
<feature type="chain" id="PRO_5040458584" description="Glycoside hydrolase 35 catalytic domain-containing protein" evidence="5">
    <location>
        <begin position="19"/>
        <end position="635"/>
    </location>
</feature>
<evidence type="ECO:0000259" key="6">
    <source>
        <dbReference type="Pfam" id="PF01301"/>
    </source>
</evidence>
<dbReference type="InterPro" id="IPR001944">
    <property type="entry name" value="Glycoside_Hdrlase_35"/>
</dbReference>
<evidence type="ECO:0000259" key="7">
    <source>
        <dbReference type="Pfam" id="PF21317"/>
    </source>
</evidence>
<keyword evidence="2" id="KW-0378">Hydrolase</keyword>
<protein>
    <recommendedName>
        <fullName evidence="11">Glycoside hydrolase 35 catalytic domain-containing protein</fullName>
    </recommendedName>
</protein>
<dbReference type="Pfam" id="PF21467">
    <property type="entry name" value="BetaGal_gal-bd"/>
    <property type="match status" value="1"/>
</dbReference>
<name>A0A9P1IX49_9PELO</name>
<evidence type="ECO:0008006" key="11">
    <source>
        <dbReference type="Google" id="ProtNLM"/>
    </source>
</evidence>
<evidence type="ECO:0000256" key="5">
    <source>
        <dbReference type="SAM" id="SignalP"/>
    </source>
</evidence>
<dbReference type="Gene3D" id="2.60.120.260">
    <property type="entry name" value="Galactose-binding domain-like"/>
    <property type="match status" value="2"/>
</dbReference>
<evidence type="ECO:0000256" key="4">
    <source>
        <dbReference type="RuleBase" id="RU003679"/>
    </source>
</evidence>
<sequence length="635" mass="71882">MLLLLNFFLLVTFSNVAAVQPSFGIDPVNKTFLLDGQPFQYMAGEIHYFRIPHKKWDDRLKRVRSMGLNAITVPIPWNLHQFEEDDEPQFSGDMDLSKFITLAQSNNLYVILRIGPFISAEWDNGGLPWWLLRKKTLQKYRSNDTVFIQQVTQWWGHLLPKIFPHMRRNNGPVIMVQVEHLYGSLGICDKDYLDQLEALAKHHLGNDVVLFTTDYPVLQTMDCGTSKTMFATVSIEPVENPAQLVAWHNIQQAFAQGPFVASHFVIGKAKLWGINTTFPATDDEIVTTSKIAYSMNGSISYSVIHGGTSFGFWSGSVGQYPVVTSHDMGAPISENGDLTTLFMKLRFWINGLSDWAYPPTSIPINIPKTKYPDVEMMIFDSIQGFILGNDPECWISTETPRTAEYIRHGYGYMYYNATFLDCGNLYIPSFAEDAYIYLNKNFIGTLFSRFGNIHNNTMQITGCLDQPNLLEIMIDMGGRESTMYPNPSRGIMGDVYMNNATLQGWYSCEVPIIPYQLSRIEDVHKMISYPRNLTAIREGALNPNVYIGNMHLKVQPVDTYIDTTGWGKGVISINQYTIGRYWGSVGPQKTLYIPGDFLVKGTNLIMFYEFEGESGACGTGTTCNAKFSDTPIFTW</sequence>
<evidence type="ECO:0000256" key="1">
    <source>
        <dbReference type="ARBA" id="ARBA00009809"/>
    </source>
</evidence>
<dbReference type="PANTHER" id="PTHR23421">
    <property type="entry name" value="BETA-GALACTOSIDASE RELATED"/>
    <property type="match status" value="1"/>
</dbReference>
<evidence type="ECO:0000313" key="9">
    <source>
        <dbReference type="EMBL" id="CAI5453920.1"/>
    </source>
</evidence>
<feature type="domain" description="Beta-galactosidase 1-like first all-beta" evidence="7">
    <location>
        <begin position="400"/>
        <end position="507"/>
    </location>
</feature>
<dbReference type="Proteomes" id="UP001152747">
    <property type="component" value="Unassembled WGS sequence"/>
</dbReference>
<keyword evidence="5" id="KW-0732">Signal</keyword>
<dbReference type="GO" id="GO:0005975">
    <property type="term" value="P:carbohydrate metabolic process"/>
    <property type="evidence" value="ECO:0007669"/>
    <property type="project" value="InterPro"/>
</dbReference>
<dbReference type="EMBL" id="CANHGI010000006">
    <property type="protein sequence ID" value="CAI5453920.1"/>
    <property type="molecule type" value="Genomic_DNA"/>
</dbReference>
<gene>
    <name evidence="9" type="ORF">CAMP_LOCUS16557</name>
</gene>
<dbReference type="SUPFAM" id="SSF51445">
    <property type="entry name" value="(Trans)glycosidases"/>
    <property type="match status" value="1"/>
</dbReference>
<evidence type="ECO:0000259" key="8">
    <source>
        <dbReference type="Pfam" id="PF21467"/>
    </source>
</evidence>
<dbReference type="OrthoDB" id="1657402at2759"/>